<dbReference type="Pfam" id="PF00535">
    <property type="entry name" value="Glycos_transf_2"/>
    <property type="match status" value="1"/>
</dbReference>
<gene>
    <name evidence="7" type="primary">Pgant3</name>
    <name evidence="7" type="ORF">Bhyg_03889</name>
</gene>
<organism evidence="7 8">
    <name type="scientific">Pseudolycoriella hygida</name>
    <dbReference type="NCBI Taxonomy" id="35572"/>
    <lineage>
        <taxon>Eukaryota</taxon>
        <taxon>Metazoa</taxon>
        <taxon>Ecdysozoa</taxon>
        <taxon>Arthropoda</taxon>
        <taxon>Hexapoda</taxon>
        <taxon>Insecta</taxon>
        <taxon>Pterygota</taxon>
        <taxon>Neoptera</taxon>
        <taxon>Endopterygota</taxon>
        <taxon>Diptera</taxon>
        <taxon>Nematocera</taxon>
        <taxon>Sciaroidea</taxon>
        <taxon>Sciaridae</taxon>
        <taxon>Pseudolycoriella</taxon>
    </lineage>
</organism>
<keyword evidence="5" id="KW-1133">Transmembrane helix</keyword>
<dbReference type="Proteomes" id="UP001151699">
    <property type="component" value="Chromosome A"/>
</dbReference>
<dbReference type="PANTHER" id="PTHR11675:SF118">
    <property type="entry name" value="POLYPEPTIDE N-ACETYLGALACTOSAMINYLTRANSFERASE 3"/>
    <property type="match status" value="1"/>
</dbReference>
<reference evidence="7" key="1">
    <citation type="submission" date="2022-07" db="EMBL/GenBank/DDBJ databases">
        <authorList>
            <person name="Trinca V."/>
            <person name="Uliana J.V.C."/>
            <person name="Torres T.T."/>
            <person name="Ward R.J."/>
            <person name="Monesi N."/>
        </authorList>
    </citation>
    <scope>NUCLEOTIDE SEQUENCE</scope>
    <source>
        <strain evidence="7">HSMRA1968</strain>
        <tissue evidence="7">Whole embryos</tissue>
    </source>
</reference>
<dbReference type="Gene3D" id="2.80.10.50">
    <property type="match status" value="1"/>
</dbReference>
<dbReference type="GO" id="GO:0006493">
    <property type="term" value="P:protein O-linked glycosylation"/>
    <property type="evidence" value="ECO:0007669"/>
    <property type="project" value="TreeGrafter"/>
</dbReference>
<evidence type="ECO:0000256" key="5">
    <source>
        <dbReference type="RuleBase" id="RU361242"/>
    </source>
</evidence>
<dbReference type="PROSITE" id="PS50231">
    <property type="entry name" value="RICIN_B_LECTIN"/>
    <property type="match status" value="1"/>
</dbReference>
<dbReference type="Pfam" id="PF00652">
    <property type="entry name" value="Ricin_B_lectin"/>
    <property type="match status" value="1"/>
</dbReference>
<dbReference type="InterPro" id="IPR035992">
    <property type="entry name" value="Ricin_B-like_lectins"/>
</dbReference>
<feature type="domain" description="Ricin B lectin" evidence="6">
    <location>
        <begin position="320"/>
        <end position="464"/>
    </location>
</feature>
<comment type="caution">
    <text evidence="7">The sequence shown here is derived from an EMBL/GenBank/DDBJ whole genome shotgun (WGS) entry which is preliminary data.</text>
</comment>
<dbReference type="GO" id="GO:0000139">
    <property type="term" value="C:Golgi membrane"/>
    <property type="evidence" value="ECO:0007669"/>
    <property type="project" value="UniProtKB-SubCell"/>
</dbReference>
<dbReference type="SMART" id="SM00458">
    <property type="entry name" value="RICIN"/>
    <property type="match status" value="1"/>
</dbReference>
<sequence length="471" mass="54260">MWMRCLKIRKKSIAFIFVGFCASLLFYLMLLRLAELIISRSRSSELSHSKRSHRKTIQNSNVVVAHYIGSGNLFGNVSIEALNRNDFSPINGEGDDGKPVIIPAKDVLRMQQKFQINRFNLMASDRMALNRTLPDVRKKKCIDKKYPLDLPTTSIIIVFHNEAWSVLMRTVWSVINRSPKNLLKEILLVDDASDREFLKNSLDAYVGKLPVKTIVLRQSVREGLVAARLLGAKHATGDDVTERQLLRKNLKCHNFEWYLTNIWQNHFFPTKDRFFGKLMLTDVNSEQYYEYLNCLQDFDLLQYDNWPYVIDYFNQRVEQFSRVLKIRNGFCVHKPNTPGVSNVPYGQARLGACGNETHVEDFFVITDDGHIMTNEGICIDAVEKTSIETKSSLIRIVTCAESNRQKWIYDVRTQQIVQGTSNFCLTADESVAKNLEDFGRNAGESFNVTLSKCHESNLQKWILFPFAWKNS</sequence>
<dbReference type="EC" id="2.4.1.-" evidence="5"/>
<comment type="pathway">
    <text evidence="5">Protein modification; protein glycosylation.</text>
</comment>
<accession>A0A9Q0NEF6</accession>
<evidence type="ECO:0000313" key="7">
    <source>
        <dbReference type="EMBL" id="KAJ6648658.1"/>
    </source>
</evidence>
<keyword evidence="5" id="KW-0808">Transferase</keyword>
<dbReference type="InterPro" id="IPR000772">
    <property type="entry name" value="Ricin_B_lectin"/>
</dbReference>
<dbReference type="EMBL" id="WJQU01000001">
    <property type="protein sequence ID" value="KAJ6648658.1"/>
    <property type="molecule type" value="Genomic_DNA"/>
</dbReference>
<dbReference type="Gene3D" id="3.90.550.10">
    <property type="entry name" value="Spore Coat Polysaccharide Biosynthesis Protein SpsA, Chain A"/>
    <property type="match status" value="2"/>
</dbReference>
<keyword evidence="2 5" id="KW-0430">Lectin</keyword>
<dbReference type="SUPFAM" id="SSF50370">
    <property type="entry name" value="Ricin B-like lectins"/>
    <property type="match status" value="1"/>
</dbReference>
<feature type="transmembrane region" description="Helical" evidence="5">
    <location>
        <begin position="12"/>
        <end position="34"/>
    </location>
</feature>
<dbReference type="GO" id="GO:0030246">
    <property type="term" value="F:carbohydrate binding"/>
    <property type="evidence" value="ECO:0007669"/>
    <property type="project" value="UniProtKB-KW"/>
</dbReference>
<evidence type="ECO:0000256" key="3">
    <source>
        <dbReference type="ARBA" id="ARBA00023034"/>
    </source>
</evidence>
<evidence type="ECO:0000256" key="1">
    <source>
        <dbReference type="ARBA" id="ARBA00004323"/>
    </source>
</evidence>
<keyword evidence="5" id="KW-0812">Transmembrane</keyword>
<dbReference type="GO" id="GO:0004653">
    <property type="term" value="F:polypeptide N-acetylgalactosaminyltransferase activity"/>
    <property type="evidence" value="ECO:0007669"/>
    <property type="project" value="TreeGrafter"/>
</dbReference>
<dbReference type="InterPro" id="IPR029044">
    <property type="entry name" value="Nucleotide-diphossugar_trans"/>
</dbReference>
<evidence type="ECO:0000313" key="8">
    <source>
        <dbReference type="Proteomes" id="UP001151699"/>
    </source>
</evidence>
<comment type="cofactor">
    <cofactor evidence="5">
        <name>Mn(2+)</name>
        <dbReference type="ChEBI" id="CHEBI:29035"/>
    </cofactor>
</comment>
<evidence type="ECO:0000256" key="4">
    <source>
        <dbReference type="ARBA" id="ARBA00023157"/>
    </source>
</evidence>
<dbReference type="OrthoDB" id="330637at2759"/>
<dbReference type="SUPFAM" id="SSF53448">
    <property type="entry name" value="Nucleotide-diphospho-sugar transferases"/>
    <property type="match status" value="1"/>
</dbReference>
<keyword evidence="5" id="KW-0328">Glycosyltransferase</keyword>
<keyword evidence="4 5" id="KW-1015">Disulfide bond</keyword>
<dbReference type="InterPro" id="IPR001173">
    <property type="entry name" value="Glyco_trans_2-like"/>
</dbReference>
<evidence type="ECO:0000256" key="2">
    <source>
        <dbReference type="ARBA" id="ARBA00022734"/>
    </source>
</evidence>
<evidence type="ECO:0000259" key="6">
    <source>
        <dbReference type="SMART" id="SM00458"/>
    </source>
</evidence>
<protein>
    <recommendedName>
        <fullName evidence="5">Polypeptide N-acetylgalactosaminyltransferase</fullName>
        <ecNumber evidence="5">2.4.1.-</ecNumber>
    </recommendedName>
    <alternativeName>
        <fullName evidence="5">Protein-UDP acetylgalactosaminyltransferase</fullName>
    </alternativeName>
</protein>
<comment type="similarity">
    <text evidence="5">Belongs to the glycosyltransferase 2 family. GalNAc-T subfamily.</text>
</comment>
<keyword evidence="5" id="KW-0472">Membrane</keyword>
<keyword evidence="5" id="KW-0464">Manganese</keyword>
<keyword evidence="8" id="KW-1185">Reference proteome</keyword>
<proteinExistence type="inferred from homology"/>
<dbReference type="PANTHER" id="PTHR11675">
    <property type="entry name" value="N-ACETYLGALACTOSAMINYLTRANSFERASE"/>
    <property type="match status" value="1"/>
</dbReference>
<keyword evidence="3 5" id="KW-0333">Golgi apparatus</keyword>
<comment type="subcellular location">
    <subcellularLocation>
        <location evidence="1 5">Golgi apparatus membrane</location>
        <topology evidence="1 5">Single-pass type II membrane protein</topology>
    </subcellularLocation>
</comment>
<dbReference type="AlphaFoldDB" id="A0A9Q0NEF6"/>
<name>A0A9Q0NEF6_9DIPT</name>